<gene>
    <name evidence="1" type="ORF">EDB81DRAFT_860922</name>
</gene>
<evidence type="ECO:0000313" key="1">
    <source>
        <dbReference type="EMBL" id="KAH7124717.1"/>
    </source>
</evidence>
<evidence type="ECO:0000313" key="2">
    <source>
        <dbReference type="Proteomes" id="UP000738349"/>
    </source>
</evidence>
<dbReference type="EMBL" id="JAGMUV010000021">
    <property type="protein sequence ID" value="KAH7124717.1"/>
    <property type="molecule type" value="Genomic_DNA"/>
</dbReference>
<keyword evidence="2" id="KW-1185">Reference proteome</keyword>
<comment type="caution">
    <text evidence="1">The sequence shown here is derived from an EMBL/GenBank/DDBJ whole genome shotgun (WGS) entry which is preliminary data.</text>
</comment>
<protein>
    <submittedName>
        <fullName evidence="1">Uncharacterized protein</fullName>
    </submittedName>
</protein>
<organism evidence="1 2">
    <name type="scientific">Dactylonectria macrodidyma</name>
    <dbReference type="NCBI Taxonomy" id="307937"/>
    <lineage>
        <taxon>Eukaryota</taxon>
        <taxon>Fungi</taxon>
        <taxon>Dikarya</taxon>
        <taxon>Ascomycota</taxon>
        <taxon>Pezizomycotina</taxon>
        <taxon>Sordariomycetes</taxon>
        <taxon>Hypocreomycetidae</taxon>
        <taxon>Hypocreales</taxon>
        <taxon>Nectriaceae</taxon>
        <taxon>Dactylonectria</taxon>
    </lineage>
</organism>
<reference evidence="1" key="1">
    <citation type="journal article" date="2021" name="Nat. Commun.">
        <title>Genetic determinants of endophytism in the Arabidopsis root mycobiome.</title>
        <authorList>
            <person name="Mesny F."/>
            <person name="Miyauchi S."/>
            <person name="Thiergart T."/>
            <person name="Pickel B."/>
            <person name="Atanasova L."/>
            <person name="Karlsson M."/>
            <person name="Huettel B."/>
            <person name="Barry K.W."/>
            <person name="Haridas S."/>
            <person name="Chen C."/>
            <person name="Bauer D."/>
            <person name="Andreopoulos W."/>
            <person name="Pangilinan J."/>
            <person name="LaButti K."/>
            <person name="Riley R."/>
            <person name="Lipzen A."/>
            <person name="Clum A."/>
            <person name="Drula E."/>
            <person name="Henrissat B."/>
            <person name="Kohler A."/>
            <person name="Grigoriev I.V."/>
            <person name="Martin F.M."/>
            <person name="Hacquard S."/>
        </authorList>
    </citation>
    <scope>NUCLEOTIDE SEQUENCE</scope>
    <source>
        <strain evidence="1">MPI-CAGE-AT-0147</strain>
    </source>
</reference>
<accession>A0A9P9DTD1</accession>
<proteinExistence type="predicted"/>
<dbReference type="OrthoDB" id="5005275at2759"/>
<name>A0A9P9DTD1_9HYPO</name>
<sequence>MAEFAIGVIGLTGTIDLCMKWGKALVQACKDYREADAKVNEMIVRIEPAFILDLYLRLLSPEDGETSGLPLLLSIFNAGARTATLEEDWEGKWFTIVARLFPNKLTLYSVALALPRDGGLTPIIPRLLNSSDKSAPWPSSPAYISFADLVNLDTFHIKEDVWPEPLSKTSVFIKLGSYLVLENDRPPHKGVHICYVLLLFPVEQ</sequence>
<dbReference type="Proteomes" id="UP000738349">
    <property type="component" value="Unassembled WGS sequence"/>
</dbReference>
<dbReference type="AlphaFoldDB" id="A0A9P9DTD1"/>